<keyword evidence="9" id="KW-1185">Reference proteome</keyword>
<evidence type="ECO:0000256" key="1">
    <source>
        <dbReference type="ARBA" id="ARBA00000373"/>
    </source>
</evidence>
<evidence type="ECO:0000313" key="9">
    <source>
        <dbReference type="Proteomes" id="UP000242642"/>
    </source>
</evidence>
<evidence type="ECO:0000256" key="4">
    <source>
        <dbReference type="ARBA" id="ARBA00022679"/>
    </source>
</evidence>
<dbReference type="GO" id="GO:0005524">
    <property type="term" value="F:ATP binding"/>
    <property type="evidence" value="ECO:0007669"/>
    <property type="project" value="UniProtKB-KW"/>
</dbReference>
<keyword evidence="8" id="KW-0418">Kinase</keyword>
<evidence type="ECO:0000256" key="2">
    <source>
        <dbReference type="ARBA" id="ARBA00005069"/>
    </source>
</evidence>
<keyword evidence="5" id="KW-0547">Nucleotide-binding</keyword>
<evidence type="ECO:0000313" key="8">
    <source>
        <dbReference type="EMBL" id="SES96813.1"/>
    </source>
</evidence>
<proteinExistence type="predicted"/>
<dbReference type="EC" id="2.7.4.23" evidence="3"/>
<keyword evidence="6" id="KW-0067">ATP-binding</keyword>
<keyword evidence="4" id="KW-0808">Transferase</keyword>
<dbReference type="Proteomes" id="UP000242642">
    <property type="component" value="Unassembled WGS sequence"/>
</dbReference>
<evidence type="ECO:0000259" key="7">
    <source>
        <dbReference type="PROSITE" id="PS50052"/>
    </source>
</evidence>
<dbReference type="InterPro" id="IPR008145">
    <property type="entry name" value="GK/Ca_channel_bsu"/>
</dbReference>
<protein>
    <recommendedName>
        <fullName evidence="3">ribose 1,5-bisphosphate phosphokinase</fullName>
        <ecNumber evidence="3">2.7.4.23</ecNumber>
    </recommendedName>
</protein>
<sequence>MAKLIYLMGASGSGKDTLINHIKQTEISDKTSCFRSLLVAHRYITRAFENSNENHVMLTEAEFMYRKASGLFCMDWEANGLRYGIGQEVKSWIEKGHDVVVNGSRAYLPEAKSIFGPNLVAICLVVPEPILKKRLIERGRESIDEIDARLARAKHYADTLPAYTHFIENDSHIESALKKLYSLTKLIDSQTKGCRDALV</sequence>
<reference evidence="9" key="1">
    <citation type="submission" date="2016-10" db="EMBL/GenBank/DDBJ databases">
        <authorList>
            <person name="Varghese N."/>
            <person name="Submissions S."/>
        </authorList>
    </citation>
    <scope>NUCLEOTIDE SEQUENCE [LARGE SCALE GENOMIC DNA]</scope>
    <source>
        <strain evidence="9">DSM 18579</strain>
    </source>
</reference>
<dbReference type="SMART" id="SM00072">
    <property type="entry name" value="GuKc"/>
    <property type="match status" value="1"/>
</dbReference>
<dbReference type="GO" id="GO:0006015">
    <property type="term" value="P:5-phosphoribose 1-diphosphate biosynthetic process"/>
    <property type="evidence" value="ECO:0007669"/>
    <property type="project" value="UniProtKB-UniPathway"/>
</dbReference>
<dbReference type="EMBL" id="FOHV01000006">
    <property type="protein sequence ID" value="SES96813.1"/>
    <property type="molecule type" value="Genomic_DNA"/>
</dbReference>
<dbReference type="GO" id="GO:0033863">
    <property type="term" value="F:ribose 1,5-bisphosphate phosphokinase activity"/>
    <property type="evidence" value="ECO:0007669"/>
    <property type="project" value="UniProtKB-EC"/>
</dbReference>
<dbReference type="NCBIfam" id="TIGR02322">
    <property type="entry name" value="phosphon_PhnN"/>
    <property type="match status" value="1"/>
</dbReference>
<name>A0A1I0AR62_9GAMM</name>
<organism evidence="8 9">
    <name type="scientific">Thorsellia anophelis DSM 18579</name>
    <dbReference type="NCBI Taxonomy" id="1123402"/>
    <lineage>
        <taxon>Bacteria</taxon>
        <taxon>Pseudomonadati</taxon>
        <taxon>Pseudomonadota</taxon>
        <taxon>Gammaproteobacteria</taxon>
        <taxon>Enterobacterales</taxon>
        <taxon>Thorselliaceae</taxon>
        <taxon>Thorsellia</taxon>
    </lineage>
</organism>
<dbReference type="InterPro" id="IPR027417">
    <property type="entry name" value="P-loop_NTPase"/>
</dbReference>
<dbReference type="InterPro" id="IPR012699">
    <property type="entry name" value="PhnN"/>
</dbReference>
<evidence type="ECO:0000256" key="6">
    <source>
        <dbReference type="ARBA" id="ARBA00022840"/>
    </source>
</evidence>
<dbReference type="NCBIfam" id="NF007485">
    <property type="entry name" value="PRK10078.1"/>
    <property type="match status" value="1"/>
</dbReference>
<comment type="pathway">
    <text evidence="2">Metabolic intermediate biosynthesis; 5-phospho-alpha-D-ribose 1-diphosphate biosynthesis; 5-phospho-alpha-D-ribose 1-diphosphate from D-ribose 5-phosphate (route II): step 3/3.</text>
</comment>
<dbReference type="STRING" id="1123402.SAMN02583745_01027"/>
<dbReference type="RefSeq" id="WP_093318339.1">
    <property type="nucleotide sequence ID" value="NZ_FOHV01000006.1"/>
</dbReference>
<accession>A0A1I0AR62</accession>
<dbReference type="AlphaFoldDB" id="A0A1I0AR62"/>
<dbReference type="Gene3D" id="3.40.50.300">
    <property type="entry name" value="P-loop containing nucleotide triphosphate hydrolases"/>
    <property type="match status" value="1"/>
</dbReference>
<evidence type="ECO:0000256" key="5">
    <source>
        <dbReference type="ARBA" id="ARBA00022741"/>
    </source>
</evidence>
<dbReference type="SUPFAM" id="SSF52540">
    <property type="entry name" value="P-loop containing nucleoside triphosphate hydrolases"/>
    <property type="match status" value="1"/>
</dbReference>
<dbReference type="InterPro" id="IPR008144">
    <property type="entry name" value="Guanylate_kin-like_dom"/>
</dbReference>
<comment type="catalytic activity">
    <reaction evidence="1">
        <text>alpha-D-ribose 1,5-bisphosphate + ATP = 5-phospho-alpha-D-ribose 1-diphosphate + ADP</text>
        <dbReference type="Rhea" id="RHEA:20109"/>
        <dbReference type="ChEBI" id="CHEBI:30616"/>
        <dbReference type="ChEBI" id="CHEBI:58017"/>
        <dbReference type="ChEBI" id="CHEBI:68688"/>
        <dbReference type="ChEBI" id="CHEBI:456216"/>
        <dbReference type="EC" id="2.7.4.23"/>
    </reaction>
</comment>
<evidence type="ECO:0000256" key="3">
    <source>
        <dbReference type="ARBA" id="ARBA00012892"/>
    </source>
</evidence>
<gene>
    <name evidence="8" type="ORF">SAMN02583745_01027</name>
</gene>
<feature type="domain" description="Guanylate kinase-like" evidence="7">
    <location>
        <begin position="2"/>
        <end position="185"/>
    </location>
</feature>
<dbReference type="OrthoDB" id="341217at2"/>
<dbReference type="PROSITE" id="PS50052">
    <property type="entry name" value="GUANYLATE_KINASE_2"/>
    <property type="match status" value="1"/>
</dbReference>
<dbReference type="UniPathway" id="UPA00087">
    <property type="reaction ID" value="UER00175"/>
</dbReference>